<dbReference type="InterPro" id="IPR036390">
    <property type="entry name" value="WH_DNA-bd_sf"/>
</dbReference>
<evidence type="ECO:0000313" key="4">
    <source>
        <dbReference type="Proteomes" id="UP001549077"/>
    </source>
</evidence>
<feature type="region of interest" description="Disordered" evidence="1">
    <location>
        <begin position="1"/>
        <end position="27"/>
    </location>
</feature>
<dbReference type="RefSeq" id="WP_246638572.1">
    <property type="nucleotide sequence ID" value="NZ_CP071609.1"/>
</dbReference>
<evidence type="ECO:0000313" key="3">
    <source>
        <dbReference type="EMBL" id="MET3757092.1"/>
    </source>
</evidence>
<dbReference type="GeneID" id="91152650"/>
<dbReference type="Gene3D" id="1.10.10.10">
    <property type="entry name" value="Winged helix-like DNA-binding domain superfamily/Winged helix DNA-binding domain"/>
    <property type="match status" value="1"/>
</dbReference>
<organism evidence="3 4">
    <name type="scientific">Rhizobium binae</name>
    <dbReference type="NCBI Taxonomy" id="1138190"/>
    <lineage>
        <taxon>Bacteria</taxon>
        <taxon>Pseudomonadati</taxon>
        <taxon>Pseudomonadota</taxon>
        <taxon>Alphaproteobacteria</taxon>
        <taxon>Hyphomicrobiales</taxon>
        <taxon>Rhizobiaceae</taxon>
        <taxon>Rhizobium/Agrobacterium group</taxon>
        <taxon>Rhizobium</taxon>
    </lineage>
</organism>
<reference evidence="3 4" key="1">
    <citation type="submission" date="2024-06" db="EMBL/GenBank/DDBJ databases">
        <title>Genomic Encyclopedia of Type Strains, Phase IV (KMG-IV): sequencing the most valuable type-strain genomes for metagenomic binning, comparative biology and taxonomic classification.</title>
        <authorList>
            <person name="Goeker M."/>
        </authorList>
    </citation>
    <scope>NUCLEOTIDE SEQUENCE [LARGE SCALE GENOMIC DNA]</scope>
    <source>
        <strain evidence="3 4">DSM 29288</strain>
    </source>
</reference>
<evidence type="ECO:0000259" key="2">
    <source>
        <dbReference type="Pfam" id="PF09339"/>
    </source>
</evidence>
<proteinExistence type="predicted"/>
<keyword evidence="4" id="KW-1185">Reference proteome</keyword>
<dbReference type="Proteomes" id="UP001549077">
    <property type="component" value="Unassembled WGS sequence"/>
</dbReference>
<protein>
    <recommendedName>
        <fullName evidence="2">HTH iclR-type domain-containing protein</fullName>
    </recommendedName>
</protein>
<dbReference type="SUPFAM" id="SSF46785">
    <property type="entry name" value="Winged helix' DNA-binding domain"/>
    <property type="match status" value="1"/>
</dbReference>
<dbReference type="InterPro" id="IPR036388">
    <property type="entry name" value="WH-like_DNA-bd_sf"/>
</dbReference>
<accession>A0ABV2MP62</accession>
<evidence type="ECO:0000256" key="1">
    <source>
        <dbReference type="SAM" id="MobiDB-lite"/>
    </source>
</evidence>
<comment type="caution">
    <text evidence="3">The sequence shown here is derived from an EMBL/GenBank/DDBJ whole genome shotgun (WGS) entry which is preliminary data.</text>
</comment>
<dbReference type="EMBL" id="JBEPMY010000015">
    <property type="protein sequence ID" value="MET3757092.1"/>
    <property type="molecule type" value="Genomic_DNA"/>
</dbReference>
<name>A0ABV2MP62_9HYPH</name>
<gene>
    <name evidence="3" type="ORF">ABID08_004473</name>
</gene>
<sequence length="131" mass="14284">MSKQDDHKGQQARRHQSKPGSPRTVGFELPFMTMSMNQILANPVEGETPSAHLKQIGLMTVIGCLTRDNPVITITRLTEITGLTRSAVAEMIGPLVERGLLVEEMGKNAMGRGMARQFLASLHADARAHHG</sequence>
<feature type="domain" description="HTH iclR-type" evidence="2">
    <location>
        <begin position="59"/>
        <end position="102"/>
    </location>
</feature>
<dbReference type="InterPro" id="IPR005471">
    <property type="entry name" value="Tscrpt_reg_IclR_N"/>
</dbReference>
<dbReference type="Pfam" id="PF09339">
    <property type="entry name" value="HTH_IclR"/>
    <property type="match status" value="1"/>
</dbReference>